<evidence type="ECO:0000313" key="5">
    <source>
        <dbReference type="Proteomes" id="UP000286246"/>
    </source>
</evidence>
<reference evidence="4 5" key="1">
    <citation type="submission" date="2018-09" db="EMBL/GenBank/DDBJ databases">
        <title>Genomic Encyclopedia of Type Strains, Phase III (KMG-III): the genomes of soil and plant-associated and newly described type strains.</title>
        <authorList>
            <person name="Whitman W."/>
        </authorList>
    </citation>
    <scope>NUCLEOTIDE SEQUENCE [LARGE SCALE GENOMIC DNA]</scope>
    <source>
        <strain evidence="4 5">CECT 7938</strain>
    </source>
</reference>
<dbReference type="InterPro" id="IPR006860">
    <property type="entry name" value="FecR"/>
</dbReference>
<keyword evidence="1" id="KW-1133">Transmembrane helix</keyword>
<dbReference type="Gene3D" id="2.60.120.1440">
    <property type="match status" value="1"/>
</dbReference>
<keyword evidence="1" id="KW-0812">Transmembrane</keyword>
<evidence type="ECO:0000259" key="2">
    <source>
        <dbReference type="Pfam" id="PF04773"/>
    </source>
</evidence>
<feature type="domain" description="Protein FecR C-terminal" evidence="3">
    <location>
        <begin position="305"/>
        <end position="374"/>
    </location>
</feature>
<dbReference type="PANTHER" id="PTHR30273">
    <property type="entry name" value="PERIPLASMIC SIGNAL SENSOR AND SIGMA FACTOR ACTIVATOR FECR-RELATED"/>
    <property type="match status" value="1"/>
</dbReference>
<dbReference type="RefSeq" id="WP_120260734.1">
    <property type="nucleotide sequence ID" value="NZ_RAPY01000004.1"/>
</dbReference>
<dbReference type="Pfam" id="PF04773">
    <property type="entry name" value="FecR"/>
    <property type="match status" value="1"/>
</dbReference>
<keyword evidence="5" id="KW-1185">Reference proteome</keyword>
<name>A0A420AR30_SPHD1</name>
<proteinExistence type="predicted"/>
<feature type="domain" description="FecR protein" evidence="2">
    <location>
        <begin position="165"/>
        <end position="265"/>
    </location>
</feature>
<dbReference type="PANTHER" id="PTHR30273:SF2">
    <property type="entry name" value="PROTEIN FECR"/>
    <property type="match status" value="1"/>
</dbReference>
<organism evidence="4 5">
    <name type="scientific">Sphingobacterium detergens</name>
    <dbReference type="NCBI Taxonomy" id="1145106"/>
    <lineage>
        <taxon>Bacteria</taxon>
        <taxon>Pseudomonadati</taxon>
        <taxon>Bacteroidota</taxon>
        <taxon>Sphingobacteriia</taxon>
        <taxon>Sphingobacteriales</taxon>
        <taxon>Sphingobacteriaceae</taxon>
        <taxon>Sphingobacterium</taxon>
    </lineage>
</organism>
<gene>
    <name evidence="4" type="ORF">DFQ12_4045</name>
</gene>
<keyword evidence="1" id="KW-0472">Membrane</keyword>
<accession>A0A420AR30</accession>
<evidence type="ECO:0000259" key="3">
    <source>
        <dbReference type="Pfam" id="PF16344"/>
    </source>
</evidence>
<dbReference type="AlphaFoldDB" id="A0A420AR30"/>
<dbReference type="EMBL" id="RAPY01000004">
    <property type="protein sequence ID" value="RKE46887.1"/>
    <property type="molecule type" value="Genomic_DNA"/>
</dbReference>
<dbReference type="Gene3D" id="3.55.50.30">
    <property type="match status" value="1"/>
</dbReference>
<comment type="caution">
    <text evidence="4">The sequence shown here is derived from an EMBL/GenBank/DDBJ whole genome shotgun (WGS) entry which is preliminary data.</text>
</comment>
<dbReference type="InterPro" id="IPR032508">
    <property type="entry name" value="FecR_C"/>
</dbReference>
<dbReference type="GO" id="GO:0016989">
    <property type="term" value="F:sigma factor antagonist activity"/>
    <property type="evidence" value="ECO:0007669"/>
    <property type="project" value="TreeGrafter"/>
</dbReference>
<sequence length="380" mass="43186">MEHTTEHIIYLLSKSKLEGLSYEEQLQLDSWRLNAASNREVCDMLDNKEMLDRDLKGLYAYDWEASFETFEQEHLSAPKTIFPFRRIWSYGIAAVLIGTLTLFFVRYLMDTGYQANPDVKILPAQTAGTIYLKNGDSIAISPKDTVLSLATLPNNLTKGNDSLLISTPKGGKMAVLLPDGTKVWMNAETQLDYYETDSLRQVRLIGEAYFEVAKKYFSSGEVSQVKPFNVQTGNIHVTVLGTHFNVKANKSLSDFRTTLYEGKVKVQQGERQIILSPGEEAYINIGHIQRRTIDTEIGNALKDGYFIFNSEPLSVIMEDISAWYNVNVVYLDNEIKSEKFEGMLSRNSRLKDIINVLESTGKVNFKFKENTIYVDKKQSK</sequence>
<protein>
    <submittedName>
        <fullName evidence="4">FecR family protein</fullName>
    </submittedName>
</protein>
<dbReference type="InterPro" id="IPR012373">
    <property type="entry name" value="Ferrdict_sens_TM"/>
</dbReference>
<evidence type="ECO:0000313" key="4">
    <source>
        <dbReference type="EMBL" id="RKE46887.1"/>
    </source>
</evidence>
<dbReference type="Pfam" id="PF16344">
    <property type="entry name" value="FecR_C"/>
    <property type="match status" value="1"/>
</dbReference>
<dbReference type="Proteomes" id="UP000286246">
    <property type="component" value="Unassembled WGS sequence"/>
</dbReference>
<dbReference type="OrthoDB" id="694985at2"/>
<evidence type="ECO:0000256" key="1">
    <source>
        <dbReference type="SAM" id="Phobius"/>
    </source>
</evidence>
<feature type="transmembrane region" description="Helical" evidence="1">
    <location>
        <begin position="87"/>
        <end position="109"/>
    </location>
</feature>